<protein>
    <submittedName>
        <fullName evidence="1">Uncharacterized protein</fullName>
    </submittedName>
</protein>
<reference evidence="1 2" key="1">
    <citation type="submission" date="2021-05" db="EMBL/GenBank/DDBJ databases">
        <title>Genetic and Functional Diversity in Clade A Lucinid endosymbionts from the Bahamas.</title>
        <authorList>
            <person name="Giani N.M."/>
            <person name="Engel A.S."/>
            <person name="Campbell B.J."/>
        </authorList>
    </citation>
    <scope>NUCLEOTIDE SEQUENCE [LARGE SCALE GENOMIC DNA]</scope>
    <source>
        <strain evidence="1">LUC16012Gg_MoonRockCtena</strain>
    </source>
</reference>
<evidence type="ECO:0000313" key="1">
    <source>
        <dbReference type="EMBL" id="MBT2990063.1"/>
    </source>
</evidence>
<gene>
    <name evidence="1" type="ORF">KME65_14000</name>
</gene>
<accession>A0A944QTL5</accession>
<organism evidence="1 2">
    <name type="scientific">Candidatus Thiodiazotropha taylori</name>
    <dbReference type="NCBI Taxonomy" id="2792791"/>
    <lineage>
        <taxon>Bacteria</taxon>
        <taxon>Pseudomonadati</taxon>
        <taxon>Pseudomonadota</taxon>
        <taxon>Gammaproteobacteria</taxon>
        <taxon>Chromatiales</taxon>
        <taxon>Sedimenticolaceae</taxon>
        <taxon>Candidatus Thiodiazotropha</taxon>
    </lineage>
</organism>
<evidence type="ECO:0000313" key="2">
    <source>
        <dbReference type="Proteomes" id="UP000770889"/>
    </source>
</evidence>
<sequence>MAMLAIMPPESLSATSPSTIMSKAMIAMMDTMGELAHRFKGDADWDFDFSAAPSSSWYGRGGSPWGSPGWDYPDYPPPPPGVNPYSYAMPGFGGGPGYGAAPPPPSSARPTRHKSVVDGIWLGRGGEVVLVMYGHFRIYDASSERYRDGRYRIVGNKLYMLDPETELVQAYDYYLEEGKMVMRSESGTLLYFKQLPIPIPPYTLIHGIK</sequence>
<name>A0A944QTL5_9GAMM</name>
<dbReference type="EMBL" id="JAHHGM010000013">
    <property type="protein sequence ID" value="MBT2990063.1"/>
    <property type="molecule type" value="Genomic_DNA"/>
</dbReference>
<proteinExistence type="predicted"/>
<dbReference type="AlphaFoldDB" id="A0A944QTL5"/>
<comment type="caution">
    <text evidence="1">The sequence shown here is derived from an EMBL/GenBank/DDBJ whole genome shotgun (WGS) entry which is preliminary data.</text>
</comment>
<dbReference type="Proteomes" id="UP000770889">
    <property type="component" value="Unassembled WGS sequence"/>
</dbReference>